<dbReference type="eggNOG" id="COG3039">
    <property type="taxonomic scope" value="Bacteria"/>
</dbReference>
<dbReference type="NCBIfam" id="NF033578">
    <property type="entry name" value="transpos_IS5_1"/>
    <property type="match status" value="1"/>
</dbReference>
<dbReference type="Pfam" id="PF05598">
    <property type="entry name" value="DUF772"/>
    <property type="match status" value="1"/>
</dbReference>
<dbReference type="Proteomes" id="UP000008461">
    <property type="component" value="Chromosome"/>
</dbReference>
<dbReference type="GO" id="GO:0004803">
    <property type="term" value="F:transposase activity"/>
    <property type="evidence" value="ECO:0007669"/>
    <property type="project" value="InterPro"/>
</dbReference>
<gene>
    <name evidence="3" type="ordered locus">Halhy_3230</name>
</gene>
<sequence length="443" mass="51285">MLGRLGPGKGEIRLETLLDMNHDLVVLSKELDWKWLEEELSPFYADQGRPSVPIRKIAGLLILKQLFNESDESVIARWIENPYWQYFTGETYFQKRKPFDPTDFVLFRKRVGESGVEKILTLSVKVHKGEEKAEMVQMDTTVQEKNITYPTDQKLASKILFWTRRIAKHSEIKLKQTYDKEEKRLRRQITVPSRQKGIEQKRRAALKRLRTIAGRLMREVESKLPDSLRGYYAPYLLFFKDLLKQKRGDKNKYYSIHEPQVSCIAKGKTHKKYEFGCKVSVSRTVKKGVIVAMKCFEGNPYDGDTIEPTLEQLERIVKPLGGERPKKVVYDRGGKGRSKIGDTQVLTPSRGSSKMSTKEKKILRQLFRSRAAIEPTIGHLKSDFGLDRNFLSGTLGDAFNALMAGAAYNFKIRLREIRALIFYLWQDLCYLLRRLEAPILGLR</sequence>
<dbReference type="Pfam" id="PF01609">
    <property type="entry name" value="DDE_Tnp_1"/>
    <property type="match status" value="1"/>
</dbReference>
<dbReference type="PANTHER" id="PTHR33803:SF3">
    <property type="entry name" value="BLL1974 PROTEIN"/>
    <property type="match status" value="1"/>
</dbReference>
<dbReference type="PANTHER" id="PTHR33803">
    <property type="entry name" value="IS1478 TRANSPOSASE"/>
    <property type="match status" value="1"/>
</dbReference>
<proteinExistence type="predicted"/>
<organism evidence="3 4">
    <name type="scientific">Haliscomenobacter hydrossis (strain ATCC 27775 / DSM 1100 / LMG 10767 / O)</name>
    <dbReference type="NCBI Taxonomy" id="760192"/>
    <lineage>
        <taxon>Bacteria</taxon>
        <taxon>Pseudomonadati</taxon>
        <taxon>Bacteroidota</taxon>
        <taxon>Saprospiria</taxon>
        <taxon>Saprospirales</taxon>
        <taxon>Haliscomenobacteraceae</taxon>
        <taxon>Haliscomenobacter</taxon>
    </lineage>
</organism>
<dbReference type="InterPro" id="IPR008490">
    <property type="entry name" value="Transposase_InsH_N"/>
</dbReference>
<evidence type="ECO:0000259" key="2">
    <source>
        <dbReference type="Pfam" id="PF05598"/>
    </source>
</evidence>
<feature type="domain" description="Transposase IS4-like" evidence="1">
    <location>
        <begin position="266"/>
        <end position="410"/>
    </location>
</feature>
<evidence type="ECO:0000259" key="1">
    <source>
        <dbReference type="Pfam" id="PF01609"/>
    </source>
</evidence>
<dbReference type="EMBL" id="CP002691">
    <property type="protein sequence ID" value="AEE51090.1"/>
    <property type="molecule type" value="Genomic_DNA"/>
</dbReference>
<reference evidence="3 4" key="1">
    <citation type="journal article" date="2011" name="Stand. Genomic Sci.">
        <title>Complete genome sequence of Haliscomenobacter hydrossis type strain (O).</title>
        <authorList>
            <consortium name="US DOE Joint Genome Institute (JGI-PGF)"/>
            <person name="Daligault H."/>
            <person name="Lapidus A."/>
            <person name="Zeytun A."/>
            <person name="Nolan M."/>
            <person name="Lucas S."/>
            <person name="Del Rio T.G."/>
            <person name="Tice H."/>
            <person name="Cheng J.F."/>
            <person name="Tapia R."/>
            <person name="Han C."/>
            <person name="Goodwin L."/>
            <person name="Pitluck S."/>
            <person name="Liolios K."/>
            <person name="Pagani I."/>
            <person name="Ivanova N."/>
            <person name="Huntemann M."/>
            <person name="Mavromatis K."/>
            <person name="Mikhailova N."/>
            <person name="Pati A."/>
            <person name="Chen A."/>
            <person name="Palaniappan K."/>
            <person name="Land M."/>
            <person name="Hauser L."/>
            <person name="Brambilla E.M."/>
            <person name="Rohde M."/>
            <person name="Verbarg S."/>
            <person name="Goker M."/>
            <person name="Bristow J."/>
            <person name="Eisen J.A."/>
            <person name="Markowitz V."/>
            <person name="Hugenholtz P."/>
            <person name="Kyrpides N.C."/>
            <person name="Klenk H.P."/>
            <person name="Woyke T."/>
        </authorList>
    </citation>
    <scope>NUCLEOTIDE SEQUENCE [LARGE SCALE GENOMIC DNA]</scope>
    <source>
        <strain evidence="4">ATCC 27775 / DSM 1100 / LMG 10767 / O</strain>
    </source>
</reference>
<accession>F4KS03</accession>
<feature type="domain" description="Transposase InsH N-terminal" evidence="2">
    <location>
        <begin position="14"/>
        <end position="110"/>
    </location>
</feature>
<protein>
    <submittedName>
        <fullName evidence="3">Transposase IS4 family protein</fullName>
    </submittedName>
</protein>
<evidence type="ECO:0000313" key="4">
    <source>
        <dbReference type="Proteomes" id="UP000008461"/>
    </source>
</evidence>
<dbReference type="InterPro" id="IPR002559">
    <property type="entry name" value="Transposase_11"/>
</dbReference>
<evidence type="ECO:0000313" key="3">
    <source>
        <dbReference type="EMBL" id="AEE51090.1"/>
    </source>
</evidence>
<reference key="2">
    <citation type="submission" date="2011-04" db="EMBL/GenBank/DDBJ databases">
        <title>Complete sequence of chromosome of Haliscomenobacter hydrossis DSM 1100.</title>
        <authorList>
            <consortium name="US DOE Joint Genome Institute (JGI-PGF)"/>
            <person name="Lucas S."/>
            <person name="Han J."/>
            <person name="Lapidus A."/>
            <person name="Bruce D."/>
            <person name="Goodwin L."/>
            <person name="Pitluck S."/>
            <person name="Peters L."/>
            <person name="Kyrpides N."/>
            <person name="Mavromatis K."/>
            <person name="Ivanova N."/>
            <person name="Ovchinnikova G."/>
            <person name="Pagani I."/>
            <person name="Daligault H."/>
            <person name="Detter J.C."/>
            <person name="Han C."/>
            <person name="Land M."/>
            <person name="Hauser L."/>
            <person name="Markowitz V."/>
            <person name="Cheng J.-F."/>
            <person name="Hugenholtz P."/>
            <person name="Woyke T."/>
            <person name="Wu D."/>
            <person name="Verbarg S."/>
            <person name="Frueling A."/>
            <person name="Brambilla E."/>
            <person name="Klenk H.-P."/>
            <person name="Eisen J.A."/>
        </authorList>
    </citation>
    <scope>NUCLEOTIDE SEQUENCE</scope>
    <source>
        <strain>DSM 1100</strain>
    </source>
</reference>
<keyword evidence="4" id="KW-1185">Reference proteome</keyword>
<dbReference type="GO" id="GO:0003677">
    <property type="term" value="F:DNA binding"/>
    <property type="evidence" value="ECO:0007669"/>
    <property type="project" value="InterPro"/>
</dbReference>
<dbReference type="AlphaFoldDB" id="F4KS03"/>
<dbReference type="GO" id="GO:0006313">
    <property type="term" value="P:DNA transposition"/>
    <property type="evidence" value="ECO:0007669"/>
    <property type="project" value="InterPro"/>
</dbReference>
<dbReference type="OrthoDB" id="9762730at2"/>
<dbReference type="KEGG" id="hhy:Halhy_3230"/>
<dbReference type="InterPro" id="IPR047710">
    <property type="entry name" value="Transpos_IS5-like"/>
</dbReference>
<dbReference type="RefSeq" id="WP_013765631.1">
    <property type="nucleotide sequence ID" value="NC_015510.1"/>
</dbReference>
<dbReference type="HOGENOM" id="CLU_040038_0_0_10"/>
<name>F4KS03_HALH1</name>